<name>A0A3L8Q2P8_9GAMM</name>
<dbReference type="GO" id="GO:0003677">
    <property type="term" value="F:DNA binding"/>
    <property type="evidence" value="ECO:0007669"/>
    <property type="project" value="UniProtKB-UniRule"/>
</dbReference>
<feature type="DNA-binding region" description="H-T-H motif" evidence="2">
    <location>
        <begin position="31"/>
        <end position="50"/>
    </location>
</feature>
<evidence type="ECO:0000313" key="5">
    <source>
        <dbReference type="Proteomes" id="UP000281474"/>
    </source>
</evidence>
<evidence type="ECO:0000259" key="3">
    <source>
        <dbReference type="PROSITE" id="PS50977"/>
    </source>
</evidence>
<keyword evidence="5" id="KW-1185">Reference proteome</keyword>
<dbReference type="EMBL" id="QZEI01000004">
    <property type="protein sequence ID" value="RLV61299.1"/>
    <property type="molecule type" value="Genomic_DNA"/>
</dbReference>
<dbReference type="Proteomes" id="UP000281474">
    <property type="component" value="Unassembled WGS sequence"/>
</dbReference>
<proteinExistence type="predicted"/>
<dbReference type="InterPro" id="IPR001647">
    <property type="entry name" value="HTH_TetR"/>
</dbReference>
<keyword evidence="1 2" id="KW-0238">DNA-binding</keyword>
<organism evidence="4 5">
    <name type="scientific">Parashewanella curva</name>
    <dbReference type="NCBI Taxonomy" id="2338552"/>
    <lineage>
        <taxon>Bacteria</taxon>
        <taxon>Pseudomonadati</taxon>
        <taxon>Pseudomonadota</taxon>
        <taxon>Gammaproteobacteria</taxon>
        <taxon>Alteromonadales</taxon>
        <taxon>Shewanellaceae</taxon>
        <taxon>Parashewanella</taxon>
    </lineage>
</organism>
<accession>A0A3L8Q2P8</accession>
<protein>
    <submittedName>
        <fullName evidence="4">TetR/AcrR family transcriptional regulator</fullName>
    </submittedName>
</protein>
<dbReference type="SUPFAM" id="SSF46689">
    <property type="entry name" value="Homeodomain-like"/>
    <property type="match status" value="1"/>
</dbReference>
<evidence type="ECO:0000256" key="1">
    <source>
        <dbReference type="ARBA" id="ARBA00023125"/>
    </source>
</evidence>
<sequence length="193" mass="22181">MARPSMVEQRRTEILDALEECILKQGLQDTSLENIADTAGVKRTILRHYIGNRDQIITALSERWRNIYSDQWLQAISQLPETDSIDTLLEMLFYIGSTEDNRDNIISHELFSESKRLEPVKLDQEQNMAEFIKHCSQILASEYPHANSDDIELVCYGIYANYLTSKSMLLLNLHDVTTKLIQSSKRLCDSLAV</sequence>
<gene>
    <name evidence="4" type="ORF">D5018_02140</name>
</gene>
<dbReference type="Pfam" id="PF00440">
    <property type="entry name" value="TetR_N"/>
    <property type="match status" value="1"/>
</dbReference>
<feature type="domain" description="HTH tetR-type" evidence="3">
    <location>
        <begin position="8"/>
        <end position="68"/>
    </location>
</feature>
<dbReference type="AlphaFoldDB" id="A0A3L8Q2P8"/>
<dbReference type="Gene3D" id="1.10.357.10">
    <property type="entry name" value="Tetracycline Repressor, domain 2"/>
    <property type="match status" value="1"/>
</dbReference>
<reference evidence="4 5" key="1">
    <citation type="submission" date="2018-09" db="EMBL/GenBank/DDBJ databases">
        <title>Phylogeny of the Shewanellaceae, and recommendation for two new genera, Pseudoshewanella and Parashewanella.</title>
        <authorList>
            <person name="Wang G."/>
        </authorList>
    </citation>
    <scope>NUCLEOTIDE SEQUENCE [LARGE SCALE GENOMIC DNA]</scope>
    <source>
        <strain evidence="4 5">C51</strain>
    </source>
</reference>
<evidence type="ECO:0000256" key="2">
    <source>
        <dbReference type="PROSITE-ProRule" id="PRU00335"/>
    </source>
</evidence>
<dbReference type="InterPro" id="IPR009057">
    <property type="entry name" value="Homeodomain-like_sf"/>
</dbReference>
<dbReference type="RefSeq" id="WP_121837336.1">
    <property type="nucleotide sequence ID" value="NZ_ML014755.1"/>
</dbReference>
<dbReference type="OrthoDB" id="9809265at2"/>
<comment type="caution">
    <text evidence="4">The sequence shown here is derived from an EMBL/GenBank/DDBJ whole genome shotgun (WGS) entry which is preliminary data.</text>
</comment>
<dbReference type="PROSITE" id="PS50977">
    <property type="entry name" value="HTH_TETR_2"/>
    <property type="match status" value="1"/>
</dbReference>
<evidence type="ECO:0000313" key="4">
    <source>
        <dbReference type="EMBL" id="RLV61299.1"/>
    </source>
</evidence>